<dbReference type="PROSITE" id="PS50056">
    <property type="entry name" value="TYR_PHOSPHATASE_2"/>
    <property type="match status" value="1"/>
</dbReference>
<dbReference type="InterPro" id="IPR013846">
    <property type="entry name" value="mRNA_cap_enzyme_C"/>
</dbReference>
<evidence type="ECO:0000256" key="11">
    <source>
        <dbReference type="ARBA" id="ARBA00044624"/>
    </source>
</evidence>
<feature type="compositionally biased region" description="Acidic residues" evidence="16">
    <location>
        <begin position="204"/>
        <end position="214"/>
    </location>
</feature>
<reference evidence="20" key="1">
    <citation type="submission" date="2025-08" db="UniProtKB">
        <authorList>
            <consortium name="RefSeq"/>
        </authorList>
    </citation>
    <scope>IDENTIFICATION</scope>
    <source>
        <tissue evidence="20">Thorax and Abdomen</tissue>
    </source>
</reference>
<dbReference type="InterPro" id="IPR020422">
    <property type="entry name" value="TYR_PHOSPHATASE_DUAL_dom"/>
</dbReference>
<evidence type="ECO:0000256" key="8">
    <source>
        <dbReference type="ARBA" id="ARBA00023042"/>
    </source>
</evidence>
<feature type="region of interest" description="Disordered" evidence="16">
    <location>
        <begin position="189"/>
        <end position="250"/>
    </location>
</feature>
<evidence type="ECO:0000256" key="7">
    <source>
        <dbReference type="ARBA" id="ARBA00022912"/>
    </source>
</evidence>
<gene>
    <name evidence="20" type="primary">LOC107226842</name>
</gene>
<dbReference type="Gene3D" id="4.10.87.10">
    <property type="entry name" value="mRNA Capping Enzyme, domain 3"/>
    <property type="match status" value="1"/>
</dbReference>
<comment type="function">
    <text evidence="12">Bifunctional mRNA-capping enzyme exhibiting RNA 5'-triphosphate monophosphatase activity in the N-terminal part and mRNA guanylyltransferase activity in the C-terminal part. Catalyzes the first two steps of cap formation: by removing the gamma-phosphate from the 5'-triphosphate end of nascent mRNA to yield a diphosphate end, and by transferring the GMP moiety of GTP to the 5'-diphosphate terminus of RNA via a covalent enzyme-GMP reaction intermediate.</text>
</comment>
<dbReference type="GO" id="GO:0004651">
    <property type="term" value="F:polynucleotide 5'-phosphatase activity"/>
    <property type="evidence" value="ECO:0007669"/>
    <property type="project" value="UniProtKB-UniRule"/>
</dbReference>
<sequence length="594" mass="68056">MSNRNDGRGDPGPIPQRWLHCPRKAVKLIQNKFLAFKTPLSGHFDEQVPEESRFSIDMLFASLRSQKIKLGLWIDLTNTSRFYDKREVEANGCRYLKLPCRGHGETPSEEQSQTFARVCKNFIAHNPLEIVGVHCTHGFNRTGFLIISYLVENDGTSVDAGLAEFATARPPGIYKGDYIRELFRRYDDIEDAPSPPARPTWCLEYDDSDGEDRDEGSSADSNANSKGSGKKRKREHKHKDPTFMAGVPGVKPLAEQPKLSKIQQKVQEMCGWETSGFPGSQPVSMDTENIKLLHEKPYRVSWKADGTRYMMLIQSNGEVFFIDRDNSVFQVDGLTFPHHRANNRLLRDTLLDGEMVIDRVNGKEYPRYLAYDVITYDNTDVSKLSFYPDRYNIIEKEIMAGRYRALTEGRLRRDHEPFSVRLKQFWDVTQAPSLLSEKFAKQLGHEPDGLIFQPAKEPYVPGQSPEVLKWKPLSMNSVDFKLKITTESGEGILPRKVGQLFVGGTDVPFALMKVTKLTKEMNNKIIECNFENGQWVFMRERTDKSFPNSYKTAQAVCQSIQNPVTTERLFDFIKRHRFPQDDADLMPPPNKKHR</sequence>
<protein>
    <recommendedName>
        <fullName evidence="12">mRNA-capping enzyme</fullName>
    </recommendedName>
    <domain>
        <recommendedName>
            <fullName evidence="12">mRNA 5'-triphosphate monophosphatase</fullName>
            <ecNumber evidence="12">3.6.1.74</ecNumber>
        </recommendedName>
        <alternativeName>
            <fullName evidence="12">mRNA 5'-phosphatase</fullName>
        </alternativeName>
    </domain>
    <domain>
        <recommendedName>
            <fullName evidence="12">mRNA guanylyltransferase</fullName>
            <ecNumber evidence="12">2.7.7.50</ecNumber>
        </recommendedName>
        <alternativeName>
            <fullName evidence="12">GTP--RNA guanylyltransferase</fullName>
            <shortName evidence="12">GTase</shortName>
        </alternativeName>
    </domain>
</protein>
<dbReference type="Pfam" id="PF01331">
    <property type="entry name" value="mRNA_cap_enzyme"/>
    <property type="match status" value="1"/>
</dbReference>
<keyword evidence="4 12" id="KW-0548">Nucleotidyltransferase</keyword>
<dbReference type="EC" id="2.7.7.50" evidence="12"/>
<organism evidence="20">
    <name type="scientific">Neodiprion lecontei</name>
    <name type="common">Redheaded pine sawfly</name>
    <dbReference type="NCBI Taxonomy" id="441921"/>
    <lineage>
        <taxon>Eukaryota</taxon>
        <taxon>Metazoa</taxon>
        <taxon>Ecdysozoa</taxon>
        <taxon>Arthropoda</taxon>
        <taxon>Hexapoda</taxon>
        <taxon>Insecta</taxon>
        <taxon>Pterygota</taxon>
        <taxon>Neoptera</taxon>
        <taxon>Endopterygota</taxon>
        <taxon>Hymenoptera</taxon>
        <taxon>Tenthredinoidea</taxon>
        <taxon>Diprionidae</taxon>
        <taxon>Diprioninae</taxon>
        <taxon>Neodiprion</taxon>
    </lineage>
</organism>
<evidence type="ECO:0000256" key="5">
    <source>
        <dbReference type="ARBA" id="ARBA00022741"/>
    </source>
</evidence>
<evidence type="ECO:0000313" key="20">
    <source>
        <dbReference type="RefSeq" id="XP_015523277.1"/>
    </source>
</evidence>
<dbReference type="FunCoup" id="A0A6J0C9P9">
    <property type="interactions" value="1982"/>
</dbReference>
<dbReference type="FunFam" id="3.90.190.10:FF:000040">
    <property type="entry name" value="mRNA-capping enzyme"/>
    <property type="match status" value="1"/>
</dbReference>
<dbReference type="OrthoDB" id="200924at2759"/>
<feature type="compositionally biased region" description="Basic residues" evidence="16">
    <location>
        <begin position="228"/>
        <end position="239"/>
    </location>
</feature>
<feature type="binding site" evidence="15">
    <location>
        <begin position="469"/>
        <end position="471"/>
    </location>
    <ligand>
        <name>GTP</name>
        <dbReference type="ChEBI" id="CHEBI:37565"/>
    </ligand>
</feature>
<dbReference type="InParanoid" id="A0A6J0C9P9"/>
<keyword evidence="8 12" id="KW-0506">mRNA capping</keyword>
<dbReference type="CDD" id="cd17664">
    <property type="entry name" value="Mce1_N"/>
    <property type="match status" value="1"/>
</dbReference>
<evidence type="ECO:0000256" key="12">
    <source>
        <dbReference type="PIRNR" id="PIRNR036958"/>
    </source>
</evidence>
<dbReference type="Pfam" id="PF03919">
    <property type="entry name" value="mRNA_cap_C"/>
    <property type="match status" value="1"/>
</dbReference>
<evidence type="ECO:0000256" key="14">
    <source>
        <dbReference type="PIRSR" id="PIRSR036958-2"/>
    </source>
</evidence>
<keyword evidence="5 12" id="KW-0547">Nucleotide-binding</keyword>
<dbReference type="InterPro" id="IPR016130">
    <property type="entry name" value="Tyr_Pase_AS"/>
</dbReference>
<name>A0A6J0C9P9_NEOLC</name>
<proteinExistence type="inferred from homology"/>
<evidence type="ECO:0000256" key="15">
    <source>
        <dbReference type="PIRSR" id="PIRSR036958-3"/>
    </source>
</evidence>
<feature type="active site" description="N6-GMP-lysine intermediate" evidence="14">
    <location>
        <position position="303"/>
    </location>
</feature>
<dbReference type="InterPro" id="IPR001339">
    <property type="entry name" value="mRNA_cap_enzyme_adenylation"/>
</dbReference>
<keyword evidence="2 12" id="KW-0507">mRNA processing</keyword>
<dbReference type="CTD" id="32379"/>
<dbReference type="PROSITE" id="PS00383">
    <property type="entry name" value="TYR_PHOSPHATASE_1"/>
    <property type="match status" value="1"/>
</dbReference>
<keyword evidence="7" id="KW-0904">Protein phosphatase</keyword>
<feature type="domain" description="Tyrosine-protein phosphatase" evidence="17">
    <location>
        <begin position="24"/>
        <end position="192"/>
    </location>
</feature>
<dbReference type="InterPro" id="IPR029021">
    <property type="entry name" value="Prot-tyrosine_phosphatase-like"/>
</dbReference>
<evidence type="ECO:0000256" key="1">
    <source>
        <dbReference type="ARBA" id="ARBA00004123"/>
    </source>
</evidence>
<dbReference type="GO" id="GO:0004484">
    <property type="term" value="F:mRNA guanylyltransferase activity"/>
    <property type="evidence" value="ECO:0007669"/>
    <property type="project" value="UniProtKB-UniRule"/>
</dbReference>
<dbReference type="GO" id="GO:0004721">
    <property type="term" value="F:phosphoprotein phosphatase activity"/>
    <property type="evidence" value="ECO:0007669"/>
    <property type="project" value="UniProtKB-UniRule"/>
</dbReference>
<feature type="binding site" evidence="15">
    <location>
        <position position="324"/>
    </location>
    <ligand>
        <name>GTP</name>
        <dbReference type="ChEBI" id="CHEBI:37565"/>
    </ligand>
</feature>
<dbReference type="GO" id="GO:0005634">
    <property type="term" value="C:nucleus"/>
    <property type="evidence" value="ECO:0007669"/>
    <property type="project" value="UniProtKB-SubCell"/>
</dbReference>
<keyword evidence="9 12" id="KW-0342">GTP-binding</keyword>
<dbReference type="Proteomes" id="UP000829291">
    <property type="component" value="Chromosome 5"/>
</dbReference>
<dbReference type="PANTHER" id="PTHR10367">
    <property type="entry name" value="MRNA-CAPPING ENZYME"/>
    <property type="match status" value="1"/>
</dbReference>
<dbReference type="FunFam" id="2.40.50.140:FF:000111">
    <property type="entry name" value="mRNA-capping enzyme"/>
    <property type="match status" value="1"/>
</dbReference>
<evidence type="ECO:0000256" key="9">
    <source>
        <dbReference type="ARBA" id="ARBA00023134"/>
    </source>
</evidence>
<dbReference type="Gene3D" id="3.30.470.30">
    <property type="entry name" value="DNA ligase/mRNA capping enzyme"/>
    <property type="match status" value="2"/>
</dbReference>
<evidence type="ECO:0000256" key="4">
    <source>
        <dbReference type="ARBA" id="ARBA00022695"/>
    </source>
</evidence>
<keyword evidence="3 12" id="KW-0808">Transferase</keyword>
<evidence type="ECO:0000256" key="2">
    <source>
        <dbReference type="ARBA" id="ARBA00022664"/>
    </source>
</evidence>
<evidence type="ECO:0000256" key="3">
    <source>
        <dbReference type="ARBA" id="ARBA00022679"/>
    </source>
</evidence>
<evidence type="ECO:0000313" key="19">
    <source>
        <dbReference type="Proteomes" id="UP000829291"/>
    </source>
</evidence>
<feature type="binding site" evidence="15">
    <location>
        <begin position="352"/>
        <end position="354"/>
    </location>
    <ligand>
        <name>GTP</name>
        <dbReference type="ChEBI" id="CHEBI:37565"/>
    </ligand>
</feature>
<dbReference type="InterPro" id="IPR000340">
    <property type="entry name" value="Dual-sp_phosphatase_cat-dom"/>
</dbReference>
<dbReference type="SUPFAM" id="SSF52799">
    <property type="entry name" value="(Phosphotyrosine protein) phosphatases II"/>
    <property type="match status" value="1"/>
</dbReference>
<dbReference type="Gene3D" id="2.40.50.140">
    <property type="entry name" value="Nucleic acid-binding proteins"/>
    <property type="match status" value="1"/>
</dbReference>
<comment type="catalytic activity">
    <reaction evidence="11">
        <text>a 5'-end diphospho-ribonucleoside in mRNA + GTP + H(+) = a 5'-end (5'-triphosphoguanosine)-ribonucleoside in mRNA + diphosphate</text>
        <dbReference type="Rhea" id="RHEA:67012"/>
        <dbReference type="Rhea" id="RHEA-COMP:17165"/>
        <dbReference type="Rhea" id="RHEA-COMP:17166"/>
        <dbReference type="ChEBI" id="CHEBI:15378"/>
        <dbReference type="ChEBI" id="CHEBI:33019"/>
        <dbReference type="ChEBI" id="CHEBI:37565"/>
        <dbReference type="ChEBI" id="CHEBI:167616"/>
        <dbReference type="ChEBI" id="CHEBI:167617"/>
        <dbReference type="EC" id="2.7.7.50"/>
    </reaction>
    <physiologicalReaction direction="left-to-right" evidence="11">
        <dbReference type="Rhea" id="RHEA:67013"/>
    </physiologicalReaction>
</comment>
<feature type="active site" description="Phosphocysteine intermediate" evidence="13">
    <location>
        <position position="135"/>
    </location>
</feature>
<feature type="domain" description="Tyrosine specific protein phosphatases" evidence="18">
    <location>
        <begin position="113"/>
        <end position="180"/>
    </location>
</feature>
<evidence type="ECO:0000256" key="6">
    <source>
        <dbReference type="ARBA" id="ARBA00022801"/>
    </source>
</evidence>
<dbReference type="Gene3D" id="3.90.190.10">
    <property type="entry name" value="Protein tyrosine phosphatase superfamily"/>
    <property type="match status" value="1"/>
</dbReference>
<dbReference type="GO" id="GO:0005525">
    <property type="term" value="F:GTP binding"/>
    <property type="evidence" value="ECO:0007669"/>
    <property type="project" value="UniProtKB-UniRule"/>
</dbReference>
<evidence type="ECO:0000259" key="18">
    <source>
        <dbReference type="PROSITE" id="PS50056"/>
    </source>
</evidence>
<dbReference type="Pfam" id="PF00782">
    <property type="entry name" value="DSPc"/>
    <property type="match status" value="1"/>
</dbReference>
<evidence type="ECO:0000256" key="16">
    <source>
        <dbReference type="SAM" id="MobiDB-lite"/>
    </source>
</evidence>
<dbReference type="AlphaFoldDB" id="A0A6J0C9P9"/>
<dbReference type="SUPFAM" id="SSF50249">
    <property type="entry name" value="Nucleic acid-binding proteins"/>
    <property type="match status" value="1"/>
</dbReference>
<comment type="subcellular location">
    <subcellularLocation>
        <location evidence="1 12">Nucleus</location>
    </subcellularLocation>
</comment>
<feature type="binding site" evidence="15">
    <location>
        <position position="308"/>
    </location>
    <ligand>
        <name>GTP</name>
        <dbReference type="ChEBI" id="CHEBI:37565"/>
    </ligand>
</feature>
<dbReference type="GO" id="GO:0140818">
    <property type="term" value="F:mRNA 5'-triphosphate monophosphatase activity"/>
    <property type="evidence" value="ECO:0007669"/>
    <property type="project" value="UniProtKB-EC"/>
</dbReference>
<evidence type="ECO:0000256" key="10">
    <source>
        <dbReference type="ARBA" id="ARBA00023242"/>
    </source>
</evidence>
<dbReference type="InterPro" id="IPR000387">
    <property type="entry name" value="Tyr_Pase_dom"/>
</dbReference>
<dbReference type="InterPro" id="IPR051029">
    <property type="entry name" value="mRNA_Capping_Enz/RNA_Phosphat"/>
</dbReference>
<evidence type="ECO:0000259" key="17">
    <source>
        <dbReference type="PROSITE" id="PS50054"/>
    </source>
</evidence>
<comment type="similarity">
    <text evidence="12">In the C-terminal section; belongs to the eukaryotic GTase family.</text>
</comment>
<dbReference type="EC" id="3.6.1.74" evidence="12"/>
<keyword evidence="6 12" id="KW-0378">Hydrolase</keyword>
<dbReference type="RefSeq" id="XP_015523277.1">
    <property type="nucleotide sequence ID" value="XM_015667791.2"/>
</dbReference>
<dbReference type="PANTHER" id="PTHR10367:SF17">
    <property type="entry name" value="MRNA-CAPPING ENZYME"/>
    <property type="match status" value="1"/>
</dbReference>
<comment type="similarity">
    <text evidence="12">In the N-terminal section; belongs to the non-receptor class of the protein-tyrosine phosphatase family.</text>
</comment>
<dbReference type="FunFam" id="3.30.470.30:FF:000040">
    <property type="entry name" value="mRNA-capping enzyme"/>
    <property type="match status" value="1"/>
</dbReference>
<accession>A0A6J0C9P9</accession>
<dbReference type="PIRSF" id="PIRSF036958">
    <property type="entry name" value="mRNA_capping_HCE"/>
    <property type="match status" value="1"/>
</dbReference>
<dbReference type="InterPro" id="IPR017074">
    <property type="entry name" value="mRNA_cap_enz_bifunc"/>
</dbReference>
<dbReference type="GO" id="GO:0006370">
    <property type="term" value="P:7-methylguanosine mRNA capping"/>
    <property type="evidence" value="ECO:0007669"/>
    <property type="project" value="UniProtKB-UniRule"/>
</dbReference>
<dbReference type="PROSITE" id="PS50054">
    <property type="entry name" value="TYR_PHOSPHATASE_DUAL"/>
    <property type="match status" value="1"/>
</dbReference>
<dbReference type="InterPro" id="IPR012340">
    <property type="entry name" value="NA-bd_OB-fold"/>
</dbReference>
<comment type="catalytic activity">
    <reaction evidence="12">
        <text>a 5'-end triphospho-ribonucleoside in mRNA + H2O = a 5'-end diphospho-ribonucleoside in mRNA + phosphate + H(+)</text>
        <dbReference type="Rhea" id="RHEA:67004"/>
        <dbReference type="Rhea" id="RHEA-COMP:17164"/>
        <dbReference type="Rhea" id="RHEA-COMP:17165"/>
        <dbReference type="ChEBI" id="CHEBI:15377"/>
        <dbReference type="ChEBI" id="CHEBI:15378"/>
        <dbReference type="ChEBI" id="CHEBI:43474"/>
        <dbReference type="ChEBI" id="CHEBI:167616"/>
        <dbReference type="ChEBI" id="CHEBI:167618"/>
        <dbReference type="EC" id="3.6.1.74"/>
    </reaction>
</comment>
<keyword evidence="10 12" id="KW-0539">Nucleus</keyword>
<dbReference type="GO" id="GO:0005524">
    <property type="term" value="F:ATP binding"/>
    <property type="evidence" value="ECO:0007669"/>
    <property type="project" value="InterPro"/>
</dbReference>
<dbReference type="GeneID" id="107226842"/>
<dbReference type="CDD" id="cd07895">
    <property type="entry name" value="Adenylation_mRNA_capping"/>
    <property type="match status" value="1"/>
</dbReference>
<feature type="binding site" evidence="15">
    <location>
        <begin position="539"/>
        <end position="544"/>
    </location>
    <ligand>
        <name>GTP</name>
        <dbReference type="ChEBI" id="CHEBI:37565"/>
    </ligand>
</feature>
<evidence type="ECO:0000256" key="13">
    <source>
        <dbReference type="PIRSR" id="PIRSR036958-1"/>
    </source>
</evidence>
<keyword evidence="19" id="KW-1185">Reference proteome</keyword>
<dbReference type="SUPFAM" id="SSF56091">
    <property type="entry name" value="DNA ligase/mRNA capping enzyme, catalytic domain"/>
    <property type="match status" value="1"/>
</dbReference>
<dbReference type="KEGG" id="nlo:107226842"/>